<dbReference type="CDD" id="cd02968">
    <property type="entry name" value="SCO"/>
    <property type="match status" value="1"/>
</dbReference>
<evidence type="ECO:0000256" key="2">
    <source>
        <dbReference type="PIRSR" id="PIRSR603782-1"/>
    </source>
</evidence>
<keyword evidence="2" id="KW-0479">Metal-binding</keyword>
<evidence type="ECO:0000313" key="4">
    <source>
        <dbReference type="EMBL" id="PTL60308.1"/>
    </source>
</evidence>
<keyword evidence="3" id="KW-1015">Disulfide bond</keyword>
<dbReference type="PANTHER" id="PTHR12151">
    <property type="entry name" value="ELECTRON TRANSPORT PROTIN SCO1/SENC FAMILY MEMBER"/>
    <property type="match status" value="1"/>
</dbReference>
<dbReference type="InterPro" id="IPR003782">
    <property type="entry name" value="SCO1/SenC"/>
</dbReference>
<evidence type="ECO:0008006" key="6">
    <source>
        <dbReference type="Google" id="ProtNLM"/>
    </source>
</evidence>
<dbReference type="PANTHER" id="PTHR12151:SF25">
    <property type="entry name" value="LINALOOL DEHYDRATASE_ISOMERASE DOMAIN-CONTAINING PROTEIN"/>
    <property type="match status" value="1"/>
</dbReference>
<keyword evidence="2" id="KW-0186">Copper</keyword>
<dbReference type="EMBL" id="PYYB01000001">
    <property type="protein sequence ID" value="PTL60308.1"/>
    <property type="molecule type" value="Genomic_DNA"/>
</dbReference>
<proteinExistence type="inferred from homology"/>
<dbReference type="Proteomes" id="UP000240739">
    <property type="component" value="Unassembled WGS sequence"/>
</dbReference>
<evidence type="ECO:0000256" key="1">
    <source>
        <dbReference type="ARBA" id="ARBA00010996"/>
    </source>
</evidence>
<organism evidence="4 5">
    <name type="scientific">Paraconexibacter algicola</name>
    <dbReference type="NCBI Taxonomy" id="2133960"/>
    <lineage>
        <taxon>Bacteria</taxon>
        <taxon>Bacillati</taxon>
        <taxon>Actinomycetota</taxon>
        <taxon>Thermoleophilia</taxon>
        <taxon>Solirubrobacterales</taxon>
        <taxon>Paraconexibacteraceae</taxon>
        <taxon>Paraconexibacter</taxon>
    </lineage>
</organism>
<protein>
    <recommendedName>
        <fullName evidence="6">SCO family protein</fullName>
    </recommendedName>
</protein>
<dbReference type="InterPro" id="IPR036249">
    <property type="entry name" value="Thioredoxin-like_sf"/>
</dbReference>
<dbReference type="GO" id="GO:0046872">
    <property type="term" value="F:metal ion binding"/>
    <property type="evidence" value="ECO:0007669"/>
    <property type="project" value="UniProtKB-KW"/>
</dbReference>
<dbReference type="Pfam" id="PF02630">
    <property type="entry name" value="SCO1-SenC"/>
    <property type="match status" value="1"/>
</dbReference>
<feature type="binding site" evidence="2">
    <location>
        <position position="166"/>
    </location>
    <ligand>
        <name>Cu cation</name>
        <dbReference type="ChEBI" id="CHEBI:23378"/>
    </ligand>
</feature>
<dbReference type="AlphaFoldDB" id="A0A2T4UM69"/>
<gene>
    <name evidence="4" type="ORF">C7Y72_11990</name>
</gene>
<sequence length="204" mass="22358">MMPPRLRLVLVLLLVVFNFVLLGSLLLGDRKDPDETAASESVFSGAMLPAGIRAPDFRLRDEDGAPVTMAGLRGEVVLATFVYSTCDESCGPQLQLIRRALDELGRDIPTLAISADPRTDTAARARRFLLEQRMLGRTRFLLGDADAMSPVYKGFFVQPQTAETEHHARLVLIDRRGFQRVGYTLANTSSAGIAADIRRLQAGS</sequence>
<name>A0A2T4UM69_9ACTN</name>
<comment type="caution">
    <text evidence="4">The sequence shown here is derived from an EMBL/GenBank/DDBJ whole genome shotgun (WGS) entry which is preliminary data.</text>
</comment>
<dbReference type="Gene3D" id="3.40.30.10">
    <property type="entry name" value="Glutaredoxin"/>
    <property type="match status" value="1"/>
</dbReference>
<comment type="similarity">
    <text evidence="1">Belongs to the SCO1/2 family.</text>
</comment>
<feature type="binding site" evidence="2">
    <location>
        <position position="90"/>
    </location>
    <ligand>
        <name>Cu cation</name>
        <dbReference type="ChEBI" id="CHEBI:23378"/>
    </ligand>
</feature>
<reference evidence="4 5" key="1">
    <citation type="submission" date="2018-03" db="EMBL/GenBank/DDBJ databases">
        <title>Aquarubrobacter algicola gen. nov., sp. nov., a novel actinobacterium isolated from shallow eutrophic lake during the end of cyanobacterial harmful algal blooms.</title>
        <authorList>
            <person name="Chun S.J."/>
        </authorList>
    </citation>
    <scope>NUCLEOTIDE SEQUENCE [LARGE SCALE GENOMIC DNA]</scope>
    <source>
        <strain evidence="4 5">Seoho-28</strain>
    </source>
</reference>
<keyword evidence="5" id="KW-1185">Reference proteome</keyword>
<evidence type="ECO:0000256" key="3">
    <source>
        <dbReference type="PIRSR" id="PIRSR603782-2"/>
    </source>
</evidence>
<dbReference type="SUPFAM" id="SSF52833">
    <property type="entry name" value="Thioredoxin-like"/>
    <property type="match status" value="1"/>
</dbReference>
<feature type="disulfide bond" description="Redox-active" evidence="3">
    <location>
        <begin position="86"/>
        <end position="90"/>
    </location>
</feature>
<feature type="binding site" evidence="2">
    <location>
        <position position="86"/>
    </location>
    <ligand>
        <name>Cu cation</name>
        <dbReference type="ChEBI" id="CHEBI:23378"/>
    </ligand>
</feature>
<evidence type="ECO:0000313" key="5">
    <source>
        <dbReference type="Proteomes" id="UP000240739"/>
    </source>
</evidence>
<accession>A0A2T4UM69</accession>